<evidence type="ECO:0000256" key="1">
    <source>
        <dbReference type="ARBA" id="ARBA00022603"/>
    </source>
</evidence>
<dbReference type="InterPro" id="IPR017804">
    <property type="entry name" value="MeTrfase_EgtD-like"/>
</dbReference>
<organism evidence="4 5">
    <name type="scientific">Salininema proteolyticum</name>
    <dbReference type="NCBI Taxonomy" id="1607685"/>
    <lineage>
        <taxon>Bacteria</taxon>
        <taxon>Bacillati</taxon>
        <taxon>Actinomycetota</taxon>
        <taxon>Actinomycetes</taxon>
        <taxon>Glycomycetales</taxon>
        <taxon>Glycomycetaceae</taxon>
        <taxon>Salininema</taxon>
    </lineage>
</organism>
<evidence type="ECO:0000313" key="5">
    <source>
        <dbReference type="Proteomes" id="UP001595823"/>
    </source>
</evidence>
<keyword evidence="5" id="KW-1185">Reference proteome</keyword>
<dbReference type="EMBL" id="JBHSDK010000001">
    <property type="protein sequence ID" value="MFC4333713.1"/>
    <property type="molecule type" value="Genomic_DNA"/>
</dbReference>
<dbReference type="InterPro" id="IPR029063">
    <property type="entry name" value="SAM-dependent_MTases_sf"/>
</dbReference>
<gene>
    <name evidence="4" type="ORF">ACFPET_00680</name>
</gene>
<dbReference type="Gene3D" id="3.40.50.150">
    <property type="entry name" value="Vaccinia Virus protein VP39"/>
    <property type="match status" value="1"/>
</dbReference>
<feature type="domain" description="Histidine-specific methyltransferase SAM-dependent" evidence="3">
    <location>
        <begin position="22"/>
        <end position="323"/>
    </location>
</feature>
<dbReference type="PANTHER" id="PTHR43397:SF1">
    <property type="entry name" value="ERGOTHIONEINE BIOSYNTHESIS PROTEIN 1"/>
    <property type="match status" value="1"/>
</dbReference>
<dbReference type="PIRSF" id="PIRSF018005">
    <property type="entry name" value="UCP018005"/>
    <property type="match status" value="1"/>
</dbReference>
<keyword evidence="2" id="KW-0808">Transferase</keyword>
<protein>
    <submittedName>
        <fullName evidence="4">L-histidine N(Alpha)-methyltransferase</fullName>
    </submittedName>
</protein>
<name>A0ABV8TTB7_9ACTN</name>
<sequence>MEEREPVYRVCVDPEDIRMQLEADVRRGLASHPKFIPLRWHWDTRGEALFAKLGSQPEYYLARAEAGLIARDAGQIVASGRGTHLIDLGSGMVGRVRMLLDALRAEDRLEGYCAIDIDQSSLESSLPDLARDYPEADVGGIVADFLRQTDQIPSGDHRIVALLGGTFGNFTASERSLLLESLRRELRPGEEMLLGADLVKEPETILRAYDDAAGITASFDLNILRVLNRHLDADFDRDSFTHHVRWNSIAKSVEMSLVAERDMEVDVSALEMDVSFKEGEHLQTGFSVKFDPDELTADFADRGFSPEGVWLDEGDGYGLFLFKAV</sequence>
<accession>A0ABV8TTB7</accession>
<dbReference type="InterPro" id="IPR051128">
    <property type="entry name" value="EgtD_Methyltrsf_superfamily"/>
</dbReference>
<dbReference type="PANTHER" id="PTHR43397">
    <property type="entry name" value="ERGOTHIONEINE BIOSYNTHESIS PROTEIN 1"/>
    <property type="match status" value="1"/>
</dbReference>
<evidence type="ECO:0000313" key="4">
    <source>
        <dbReference type="EMBL" id="MFC4333713.1"/>
    </source>
</evidence>
<dbReference type="Pfam" id="PF10017">
    <property type="entry name" value="Methyltransf_33"/>
    <property type="match status" value="1"/>
</dbReference>
<reference evidence="5" key="1">
    <citation type="journal article" date="2019" name="Int. J. Syst. Evol. Microbiol.">
        <title>The Global Catalogue of Microorganisms (GCM) 10K type strain sequencing project: providing services to taxonomists for standard genome sequencing and annotation.</title>
        <authorList>
            <consortium name="The Broad Institute Genomics Platform"/>
            <consortium name="The Broad Institute Genome Sequencing Center for Infectious Disease"/>
            <person name="Wu L."/>
            <person name="Ma J."/>
        </authorList>
    </citation>
    <scope>NUCLEOTIDE SEQUENCE [LARGE SCALE GENOMIC DNA]</scope>
    <source>
        <strain evidence="5">IBRC-M 10908</strain>
    </source>
</reference>
<comment type="caution">
    <text evidence="4">The sequence shown here is derived from an EMBL/GenBank/DDBJ whole genome shotgun (WGS) entry which is preliminary data.</text>
</comment>
<dbReference type="RefSeq" id="WP_380617447.1">
    <property type="nucleotide sequence ID" value="NZ_JBHSDK010000001.1"/>
</dbReference>
<keyword evidence="1" id="KW-0489">Methyltransferase</keyword>
<dbReference type="InterPro" id="IPR019257">
    <property type="entry name" value="MeTrfase_dom"/>
</dbReference>
<evidence type="ECO:0000256" key="2">
    <source>
        <dbReference type="ARBA" id="ARBA00022679"/>
    </source>
</evidence>
<dbReference type="Proteomes" id="UP001595823">
    <property type="component" value="Unassembled WGS sequence"/>
</dbReference>
<proteinExistence type="predicted"/>
<evidence type="ECO:0000259" key="3">
    <source>
        <dbReference type="Pfam" id="PF10017"/>
    </source>
</evidence>